<evidence type="ECO:0008006" key="3">
    <source>
        <dbReference type="Google" id="ProtNLM"/>
    </source>
</evidence>
<gene>
    <name evidence="1" type="ORF">CRENBAI_021780</name>
</gene>
<comment type="caution">
    <text evidence="1">The sequence shown here is derived from an EMBL/GenBank/DDBJ whole genome shotgun (WGS) entry which is preliminary data.</text>
</comment>
<keyword evidence="2" id="KW-1185">Reference proteome</keyword>
<protein>
    <recommendedName>
        <fullName evidence="3">Secreted protein</fullName>
    </recommendedName>
</protein>
<evidence type="ECO:0000313" key="2">
    <source>
        <dbReference type="Proteomes" id="UP001311232"/>
    </source>
</evidence>
<proteinExistence type="predicted"/>
<evidence type="ECO:0000313" key="1">
    <source>
        <dbReference type="EMBL" id="KAK5622978.1"/>
    </source>
</evidence>
<sequence>MLLTCPLHVRVSVCMFILWRFKNPMLSAPKPVRTAPDGRWSVFLCVRLLSCSLTHTDANHIKDAQPHIAFISSPAYSVTGKLSSVCVALWNSLACSYVHSH</sequence>
<name>A0AAV9SPH2_9TELE</name>
<organism evidence="1 2">
    <name type="scientific">Crenichthys baileyi</name>
    <name type="common">White River springfish</name>
    <dbReference type="NCBI Taxonomy" id="28760"/>
    <lineage>
        <taxon>Eukaryota</taxon>
        <taxon>Metazoa</taxon>
        <taxon>Chordata</taxon>
        <taxon>Craniata</taxon>
        <taxon>Vertebrata</taxon>
        <taxon>Euteleostomi</taxon>
        <taxon>Actinopterygii</taxon>
        <taxon>Neopterygii</taxon>
        <taxon>Teleostei</taxon>
        <taxon>Neoteleostei</taxon>
        <taxon>Acanthomorphata</taxon>
        <taxon>Ovalentaria</taxon>
        <taxon>Atherinomorphae</taxon>
        <taxon>Cyprinodontiformes</taxon>
        <taxon>Goodeidae</taxon>
        <taxon>Crenichthys</taxon>
    </lineage>
</organism>
<accession>A0AAV9SPH2</accession>
<dbReference type="EMBL" id="JAHHUM010000061">
    <property type="protein sequence ID" value="KAK5622978.1"/>
    <property type="molecule type" value="Genomic_DNA"/>
</dbReference>
<dbReference type="AlphaFoldDB" id="A0AAV9SPH2"/>
<dbReference type="Proteomes" id="UP001311232">
    <property type="component" value="Unassembled WGS sequence"/>
</dbReference>
<reference evidence="1 2" key="1">
    <citation type="submission" date="2021-06" db="EMBL/GenBank/DDBJ databases">
        <authorList>
            <person name="Palmer J.M."/>
        </authorList>
    </citation>
    <scope>NUCLEOTIDE SEQUENCE [LARGE SCALE GENOMIC DNA]</scope>
    <source>
        <strain evidence="1 2">MEX-2019</strain>
        <tissue evidence="1">Muscle</tissue>
    </source>
</reference>